<evidence type="ECO:0000313" key="9">
    <source>
        <dbReference type="Proteomes" id="UP000007484"/>
    </source>
</evidence>
<protein>
    <recommendedName>
        <fullName evidence="6 7">Ribonuclease P protein component</fullName>
        <shortName evidence="6">RNase P protein</shortName>
        <shortName evidence="6">RNaseP protein</shortName>
        <ecNumber evidence="6 7">3.1.26.5</ecNumber>
    </recommendedName>
    <alternativeName>
        <fullName evidence="6">Protein C5</fullName>
    </alternativeName>
</protein>
<evidence type="ECO:0000256" key="7">
    <source>
        <dbReference type="NCBIfam" id="TIGR00188"/>
    </source>
</evidence>
<dbReference type="EMBL" id="CP002525">
    <property type="protein sequence ID" value="ADX98394.1"/>
    <property type="molecule type" value="Genomic_DNA"/>
</dbReference>
<keyword evidence="4 6" id="KW-0378">Hydrolase</keyword>
<dbReference type="GO" id="GO:0030677">
    <property type="term" value="C:ribonuclease P complex"/>
    <property type="evidence" value="ECO:0007669"/>
    <property type="project" value="TreeGrafter"/>
</dbReference>
<evidence type="ECO:0000256" key="6">
    <source>
        <dbReference type="HAMAP-Rule" id="MF_00227"/>
    </source>
</evidence>
<comment type="similarity">
    <text evidence="6">Belongs to the RnpA family.</text>
</comment>
<dbReference type="SUPFAM" id="SSF54211">
    <property type="entry name" value="Ribosomal protein S5 domain 2-like"/>
    <property type="match status" value="1"/>
</dbReference>
<keyword evidence="3 6" id="KW-0255">Endonuclease</keyword>
<evidence type="ECO:0000313" key="8">
    <source>
        <dbReference type="EMBL" id="ADX98394.1"/>
    </source>
</evidence>
<evidence type="ECO:0000256" key="2">
    <source>
        <dbReference type="ARBA" id="ARBA00022722"/>
    </source>
</evidence>
<dbReference type="NCBIfam" id="TIGR00188">
    <property type="entry name" value="rnpA"/>
    <property type="match status" value="1"/>
</dbReference>
<dbReference type="Pfam" id="PF00825">
    <property type="entry name" value="Ribonuclease_P"/>
    <property type="match status" value="1"/>
</dbReference>
<dbReference type="GO" id="GO:0001682">
    <property type="term" value="P:tRNA 5'-leader removal"/>
    <property type="evidence" value="ECO:0007669"/>
    <property type="project" value="UniProtKB-UniRule"/>
</dbReference>
<name>F0QSC4_MYCSL</name>
<dbReference type="STRING" id="768700.MSU_0884"/>
<gene>
    <name evidence="6 8" type="primary">rnpA</name>
    <name evidence="8" type="ordered locus">MSU_0884</name>
</gene>
<dbReference type="GO" id="GO:0042781">
    <property type="term" value="F:3'-tRNA processing endoribonuclease activity"/>
    <property type="evidence" value="ECO:0007669"/>
    <property type="project" value="TreeGrafter"/>
</dbReference>
<dbReference type="InterPro" id="IPR020568">
    <property type="entry name" value="Ribosomal_Su5_D2-typ_SF"/>
</dbReference>
<dbReference type="PANTHER" id="PTHR33992:SF1">
    <property type="entry name" value="RIBONUCLEASE P PROTEIN COMPONENT"/>
    <property type="match status" value="1"/>
</dbReference>
<sequence length="127" mass="15111">MKKKYRLRKKSDFDEIFEKGKSIKTSNLIFLYIPEKSGNKEKNQNSLRIGVRVPKKKCKRAVDRNYLKRVIWATHSKLNLEELPPNSSIFLYTSFFLSKFSKVKKINFLDLERDVKKIYNTLSKRCS</sequence>
<accession>F0QSC4</accession>
<keyword evidence="5 6" id="KW-0694">RNA-binding</keyword>
<dbReference type="Proteomes" id="UP000007484">
    <property type="component" value="Chromosome"/>
</dbReference>
<keyword evidence="1 6" id="KW-0819">tRNA processing</keyword>
<dbReference type="HAMAP" id="MF_00227">
    <property type="entry name" value="RNase_P"/>
    <property type="match status" value="1"/>
</dbReference>
<dbReference type="PANTHER" id="PTHR33992">
    <property type="entry name" value="RIBONUCLEASE P PROTEIN COMPONENT"/>
    <property type="match status" value="1"/>
</dbReference>
<comment type="subunit">
    <text evidence="6">Consists of a catalytic RNA component (M1 or rnpB) and a protein subunit.</text>
</comment>
<dbReference type="Gene3D" id="3.30.230.10">
    <property type="match status" value="1"/>
</dbReference>
<dbReference type="InterPro" id="IPR014721">
    <property type="entry name" value="Ribsml_uS5_D2-typ_fold_subgr"/>
</dbReference>
<dbReference type="InterPro" id="IPR000100">
    <property type="entry name" value="RNase_P"/>
</dbReference>
<dbReference type="EC" id="3.1.26.5" evidence="6 7"/>
<dbReference type="GO" id="GO:0000049">
    <property type="term" value="F:tRNA binding"/>
    <property type="evidence" value="ECO:0007669"/>
    <property type="project" value="UniProtKB-UniRule"/>
</dbReference>
<evidence type="ECO:0000256" key="5">
    <source>
        <dbReference type="ARBA" id="ARBA00022884"/>
    </source>
</evidence>
<reference evidence="8 9" key="1">
    <citation type="journal article" date="2011" name="J. Bacteriol.">
        <title>Complete genome sequences of two hemotropic Mycoplasmas, Mycoplasma haemofelis strain Ohio2 and Mycoplasma suis strain Illinois.</title>
        <authorList>
            <person name="Messick J.B."/>
            <person name="Santos A.P."/>
            <person name="Guimaraes A.M."/>
        </authorList>
    </citation>
    <scope>NUCLEOTIDE SEQUENCE [LARGE SCALE GENOMIC DNA]</scope>
    <source>
        <strain evidence="8 9">Illinois</strain>
    </source>
</reference>
<dbReference type="GO" id="GO:0004526">
    <property type="term" value="F:ribonuclease P activity"/>
    <property type="evidence" value="ECO:0007669"/>
    <property type="project" value="UniProtKB-UniRule"/>
</dbReference>
<keyword evidence="9" id="KW-1185">Reference proteome</keyword>
<evidence type="ECO:0000256" key="1">
    <source>
        <dbReference type="ARBA" id="ARBA00022694"/>
    </source>
</evidence>
<dbReference type="HOGENOM" id="CLU_2001357_0_0_14"/>
<evidence type="ECO:0000256" key="4">
    <source>
        <dbReference type="ARBA" id="ARBA00022801"/>
    </source>
</evidence>
<comment type="function">
    <text evidence="6">RNaseP catalyzes the removal of the 5'-leader sequence from pre-tRNA to produce the mature 5'-terminus. It can also cleave other RNA substrates such as 4.5S RNA. The protein component plays an auxiliary but essential role in vivo by binding to the 5'-leader sequence and broadening the substrate specificity of the ribozyme.</text>
</comment>
<evidence type="ECO:0000256" key="3">
    <source>
        <dbReference type="ARBA" id="ARBA00022759"/>
    </source>
</evidence>
<dbReference type="AlphaFoldDB" id="F0QSC4"/>
<dbReference type="KEGG" id="mss:MSU_0884"/>
<proteinExistence type="inferred from homology"/>
<comment type="catalytic activity">
    <reaction evidence="6">
        <text>Endonucleolytic cleavage of RNA, removing 5'-extranucleotides from tRNA precursor.</text>
        <dbReference type="EC" id="3.1.26.5"/>
    </reaction>
</comment>
<dbReference type="RefSeq" id="WP_013610199.1">
    <property type="nucleotide sequence ID" value="NC_015155.1"/>
</dbReference>
<organism evidence="8 9">
    <name type="scientific">Mycoplasma suis (strain Illinois)</name>
    <dbReference type="NCBI Taxonomy" id="768700"/>
    <lineage>
        <taxon>Bacteria</taxon>
        <taxon>Bacillati</taxon>
        <taxon>Mycoplasmatota</taxon>
        <taxon>Mollicutes</taxon>
        <taxon>Mycoplasmataceae</taxon>
        <taxon>Mycoplasma</taxon>
    </lineage>
</organism>
<keyword evidence="2 6" id="KW-0540">Nuclease</keyword>